<dbReference type="PANTHER" id="PTHR46838:SF1">
    <property type="entry name" value="TUMOR NECROSIS FACTOR RECEPTOR SUPERFAMILY MEMBER 14"/>
    <property type="match status" value="1"/>
</dbReference>
<dbReference type="AlphaFoldDB" id="A0ABD2G6I2"/>
<dbReference type="Proteomes" id="UP001619887">
    <property type="component" value="Unassembled WGS sequence"/>
</dbReference>
<feature type="disulfide bond" evidence="1">
    <location>
        <begin position="66"/>
        <end position="81"/>
    </location>
</feature>
<feature type="chain" id="PRO_5044861013" description="TNFR-Cys domain-containing protein" evidence="2">
    <location>
        <begin position="27"/>
        <end position="206"/>
    </location>
</feature>
<protein>
    <recommendedName>
        <fullName evidence="3">TNFR-Cys domain-containing protein</fullName>
    </recommendedName>
</protein>
<dbReference type="SMART" id="SM00208">
    <property type="entry name" value="TNFR"/>
    <property type="match status" value="3"/>
</dbReference>
<comment type="caution">
    <text evidence="1">Lacks conserved residue(s) required for the propagation of feature annotation.</text>
</comment>
<feature type="repeat" description="TNFR-Cys" evidence="1">
    <location>
        <begin position="65"/>
        <end position="107"/>
    </location>
</feature>
<dbReference type="InterPro" id="IPR001368">
    <property type="entry name" value="TNFR/NGFR_Cys_rich_reg"/>
</dbReference>
<reference evidence="4 5" key="1">
    <citation type="journal article" date="2022" name="G3 (Bethesda)">
        <title>Evaluating Illumina-, Nanopore-, and PacBio-based genome assembly strategies with the bald notothen, Trematomus borchgrevinki.</title>
        <authorList>
            <person name="Rayamajhi N."/>
            <person name="Cheng C.C."/>
            <person name="Catchen J.M."/>
        </authorList>
    </citation>
    <scope>NUCLEOTIDE SEQUENCE [LARGE SCALE GENOMIC DNA]</scope>
    <source>
        <strain evidence="4">AGRC-2024</strain>
    </source>
</reference>
<gene>
    <name evidence="4" type="ORF">OYC64_009003</name>
</gene>
<evidence type="ECO:0000259" key="3">
    <source>
        <dbReference type="PROSITE" id="PS50050"/>
    </source>
</evidence>
<dbReference type="PROSITE" id="PS50050">
    <property type="entry name" value="TNFR_NGFR_2"/>
    <property type="match status" value="1"/>
</dbReference>
<keyword evidence="2" id="KW-0732">Signal</keyword>
<comment type="caution">
    <text evidence="4">The sequence shown here is derived from an EMBL/GenBank/DDBJ whole genome shotgun (WGS) entry which is preliminary data.</text>
</comment>
<proteinExistence type="predicted"/>
<evidence type="ECO:0000313" key="4">
    <source>
        <dbReference type="EMBL" id="KAL3049659.1"/>
    </source>
</evidence>
<dbReference type="SUPFAM" id="SSF57586">
    <property type="entry name" value="TNF receptor-like"/>
    <property type="match status" value="2"/>
</dbReference>
<dbReference type="Pfam" id="PF00020">
    <property type="entry name" value="TNFR_c6"/>
    <property type="match status" value="1"/>
</dbReference>
<name>A0ABD2G6I2_PAGBO</name>
<keyword evidence="5" id="KW-1185">Reference proteome</keyword>
<dbReference type="PROSITE" id="PS00652">
    <property type="entry name" value="TNFR_NGFR_1"/>
    <property type="match status" value="1"/>
</dbReference>
<dbReference type="Gene3D" id="2.10.50.10">
    <property type="entry name" value="Tumor Necrosis Factor Receptor, subunit A, domain 2"/>
    <property type="match status" value="3"/>
</dbReference>
<dbReference type="PANTHER" id="PTHR46838">
    <property type="entry name" value="TUMOR NECROSIS FACTOR RECEPTOR SUPERFAMILY MEMBER 14"/>
    <property type="match status" value="1"/>
</dbReference>
<evidence type="ECO:0000256" key="2">
    <source>
        <dbReference type="SAM" id="SignalP"/>
    </source>
</evidence>
<feature type="domain" description="TNFR-Cys" evidence="3">
    <location>
        <begin position="65"/>
        <end position="107"/>
    </location>
</feature>
<keyword evidence="1" id="KW-1015">Disulfide bond</keyword>
<dbReference type="EMBL" id="JBIYXZ010002082">
    <property type="protein sequence ID" value="KAL3049659.1"/>
    <property type="molecule type" value="Genomic_DNA"/>
</dbReference>
<reference evidence="4 5" key="2">
    <citation type="journal article" date="2024" name="G3 (Bethesda)">
        <title>The genome of the cryopelagic Antarctic bald notothen, Trematomus borchgrevinki.</title>
        <authorList>
            <person name="Rayamajhi N."/>
            <person name="Rivera-Colon A.G."/>
            <person name="Minhas B.F."/>
            <person name="Cheng C.C."/>
            <person name="Catchen J.M."/>
        </authorList>
    </citation>
    <scope>NUCLEOTIDE SEQUENCE [LARGE SCALE GENOMIC DNA]</scope>
    <source>
        <strain evidence="4">AGRC-2024</strain>
    </source>
</reference>
<feature type="signal peptide" evidence="2">
    <location>
        <begin position="1"/>
        <end position="26"/>
    </location>
</feature>
<organism evidence="4 5">
    <name type="scientific">Pagothenia borchgrevinki</name>
    <name type="common">Bald rockcod</name>
    <name type="synonym">Trematomus borchgrevinki</name>
    <dbReference type="NCBI Taxonomy" id="8213"/>
    <lineage>
        <taxon>Eukaryota</taxon>
        <taxon>Metazoa</taxon>
        <taxon>Chordata</taxon>
        <taxon>Craniata</taxon>
        <taxon>Vertebrata</taxon>
        <taxon>Euteleostomi</taxon>
        <taxon>Actinopterygii</taxon>
        <taxon>Neopterygii</taxon>
        <taxon>Teleostei</taxon>
        <taxon>Neoteleostei</taxon>
        <taxon>Acanthomorphata</taxon>
        <taxon>Eupercaria</taxon>
        <taxon>Perciformes</taxon>
        <taxon>Notothenioidei</taxon>
        <taxon>Nototheniidae</taxon>
        <taxon>Pagothenia</taxon>
    </lineage>
</organism>
<evidence type="ECO:0000313" key="5">
    <source>
        <dbReference type="Proteomes" id="UP001619887"/>
    </source>
</evidence>
<accession>A0ABD2G6I2</accession>
<evidence type="ECO:0000256" key="1">
    <source>
        <dbReference type="PROSITE-ProRule" id="PRU00206"/>
    </source>
</evidence>
<sequence length="206" mass="22793">MGPYIQSMVTMLAVFVFLGCAYFVAPELSCLSKEYVSKAGCCPMCRKGTIVQRDCSSHAGPLCRRCENGTFMTHPNGLNRCFTCTSCDSGHSLFVLQGCSETTDTVCEVIDGYFCKDVTGTACSAAQKHTTCVPGEWLKEPGTSREDAQCKALSAWLIFRAWCELHGLDNVLRNPGKDEGRNREQRCCLWSFFKKSLHCYSSSIIV</sequence>